<gene>
    <name evidence="2" type="ORF">V8G54_001699</name>
</gene>
<evidence type="ECO:0000313" key="3">
    <source>
        <dbReference type="Proteomes" id="UP001374535"/>
    </source>
</evidence>
<dbReference type="GO" id="GO:0031146">
    <property type="term" value="P:SCF-dependent proteasomal ubiquitin-dependent protein catabolic process"/>
    <property type="evidence" value="ECO:0007669"/>
    <property type="project" value="TreeGrafter"/>
</dbReference>
<dbReference type="Gene3D" id="3.80.10.10">
    <property type="entry name" value="Ribonuclease Inhibitor"/>
    <property type="match status" value="3"/>
</dbReference>
<name>A0AAQ3P8S6_VIGMU</name>
<dbReference type="PANTHER" id="PTHR13318">
    <property type="entry name" value="PARTNER OF PAIRED, ISOFORM B-RELATED"/>
    <property type="match status" value="1"/>
</dbReference>
<evidence type="ECO:0000259" key="1">
    <source>
        <dbReference type="Pfam" id="PF25372"/>
    </source>
</evidence>
<dbReference type="Proteomes" id="UP001374535">
    <property type="component" value="Chromosome 1"/>
</dbReference>
<accession>A0AAQ3P8S6</accession>
<dbReference type="GO" id="GO:0019005">
    <property type="term" value="C:SCF ubiquitin ligase complex"/>
    <property type="evidence" value="ECO:0007669"/>
    <property type="project" value="TreeGrafter"/>
</dbReference>
<proteinExistence type="predicted"/>
<dbReference type="SMART" id="SM00367">
    <property type="entry name" value="LRR_CC"/>
    <property type="match status" value="9"/>
</dbReference>
<dbReference type="EMBL" id="CP144700">
    <property type="protein sequence ID" value="WVZ23155.1"/>
    <property type="molecule type" value="Genomic_DNA"/>
</dbReference>
<dbReference type="InterPro" id="IPR006553">
    <property type="entry name" value="Leu-rich_rpt_Cys-con_subtyp"/>
</dbReference>
<dbReference type="FunFam" id="3.80.10.10:FF:000930">
    <property type="entry name" value="F-box/LRR-repeat protein 20"/>
    <property type="match status" value="1"/>
</dbReference>
<organism evidence="2 3">
    <name type="scientific">Vigna mungo</name>
    <name type="common">Black gram</name>
    <name type="synonym">Phaseolus mungo</name>
    <dbReference type="NCBI Taxonomy" id="3915"/>
    <lineage>
        <taxon>Eukaryota</taxon>
        <taxon>Viridiplantae</taxon>
        <taxon>Streptophyta</taxon>
        <taxon>Embryophyta</taxon>
        <taxon>Tracheophyta</taxon>
        <taxon>Spermatophyta</taxon>
        <taxon>Magnoliopsida</taxon>
        <taxon>eudicotyledons</taxon>
        <taxon>Gunneridae</taxon>
        <taxon>Pentapetalae</taxon>
        <taxon>rosids</taxon>
        <taxon>fabids</taxon>
        <taxon>Fabales</taxon>
        <taxon>Fabaceae</taxon>
        <taxon>Papilionoideae</taxon>
        <taxon>50 kb inversion clade</taxon>
        <taxon>NPAAA clade</taxon>
        <taxon>indigoferoid/millettioid clade</taxon>
        <taxon>Phaseoleae</taxon>
        <taxon>Vigna</taxon>
    </lineage>
</organism>
<feature type="domain" description="F-box/LRR-repeat protein 15-like leucin rich repeat" evidence="1">
    <location>
        <begin position="300"/>
        <end position="466"/>
    </location>
</feature>
<dbReference type="Pfam" id="PF25372">
    <property type="entry name" value="DUF7885"/>
    <property type="match status" value="1"/>
</dbReference>
<dbReference type="AlphaFoldDB" id="A0AAQ3P8S6"/>
<dbReference type="InterPro" id="IPR032675">
    <property type="entry name" value="LRR_dom_sf"/>
</dbReference>
<dbReference type="SUPFAM" id="SSF52047">
    <property type="entry name" value="RNI-like"/>
    <property type="match status" value="2"/>
</dbReference>
<reference evidence="2 3" key="1">
    <citation type="journal article" date="2023" name="Life. Sci Alliance">
        <title>Evolutionary insights into 3D genome organization and epigenetic landscape of Vigna mungo.</title>
        <authorList>
            <person name="Junaid A."/>
            <person name="Singh B."/>
            <person name="Bhatia S."/>
        </authorList>
    </citation>
    <scope>NUCLEOTIDE SEQUENCE [LARGE SCALE GENOMIC DNA]</scope>
    <source>
        <strain evidence="2">Urdbean</strain>
    </source>
</reference>
<keyword evidence="3" id="KW-1185">Reference proteome</keyword>
<dbReference type="PANTHER" id="PTHR13318:SF106">
    <property type="entry name" value="F-BOX_LRR-REPEAT PROTEIN 2"/>
    <property type="match status" value="1"/>
</dbReference>
<evidence type="ECO:0000313" key="2">
    <source>
        <dbReference type="EMBL" id="WVZ23155.1"/>
    </source>
</evidence>
<protein>
    <recommendedName>
        <fullName evidence="1">F-box/LRR-repeat protein 15-like leucin rich repeat domain-containing protein</fullName>
    </recommendedName>
</protein>
<dbReference type="InterPro" id="IPR057207">
    <property type="entry name" value="FBXL15_LRR"/>
</dbReference>
<sequence length="606" mass="67598">MSEEELHLPRECWELVFKFLKPIPHYEPLSLVSTQFLSITNLLRSSLTISNPTLPFLPNLFRRFPSITSLHITRLHHSHLYTLLLQLSRAALPLQSLNLSCHPSLPSNGLRAFARKIPTLKSLTCSHMACLRNADLLLIGDCFPFLEHLDLSFPENNDNSPDPVSDFGVKALSLALPKLRSVNLSGNYFISDTSILSLCKNCELLEEIIIFECHFITQRGIASAIRERPCLRSFCVSNFGYGTKKGDIARPYVTSDFISALVGLKGLTCLDLSCSSISDELLCCVAEEGIPLKKLVLQGCCNYTYVGVLCLLSSCQSMEHLDLQNTEFLCDRRVEVLCEFLGNLVSINVSGCRTLTDLALLALIKNCPLLNEIKMEATDVGKKGVDEELVKGIVNYRVKSLYLGRNSWLRDESVEMIASVCPSLEVLDLSSCCDISEGVVEVLRRCSEVRNLSLAFCSGVKLKGLEFEVPKLEELNLSGSRVDDETLSVISKCCRWLLHLDLENCYKVTGNGVREVVENCRRLREINLVSCCEVEASVVALMVFSRPSLRRIMAPPSFDLGGGQREFLLRHGCIVSLSAMKSEMENVFASLSCFSEKLKLDKEGRR</sequence>